<feature type="region of interest" description="Disordered" evidence="1">
    <location>
        <begin position="289"/>
        <end position="311"/>
    </location>
</feature>
<gene>
    <name evidence="2" type="ORF">BYL167_LOCUS56389</name>
</gene>
<dbReference type="Gene3D" id="3.30.450.20">
    <property type="entry name" value="PAS domain"/>
    <property type="match status" value="1"/>
</dbReference>
<dbReference type="Proteomes" id="UP000681967">
    <property type="component" value="Unassembled WGS sequence"/>
</dbReference>
<name>A0A8S3E5T9_9BILA</name>
<feature type="compositionally biased region" description="Low complexity" evidence="1">
    <location>
        <begin position="195"/>
        <end position="205"/>
    </location>
</feature>
<comment type="caution">
    <text evidence="2">The sequence shown here is derived from an EMBL/GenBank/DDBJ whole genome shotgun (WGS) entry which is preliminary data.</text>
</comment>
<proteinExistence type="predicted"/>
<protein>
    <submittedName>
        <fullName evidence="2">Uncharacterized protein</fullName>
    </submittedName>
</protein>
<feature type="compositionally biased region" description="Low complexity" evidence="1">
    <location>
        <begin position="158"/>
        <end position="167"/>
    </location>
</feature>
<feature type="region of interest" description="Disordered" evidence="1">
    <location>
        <begin position="141"/>
        <end position="212"/>
    </location>
</feature>
<accession>A0A8S3E5T9</accession>
<feature type="region of interest" description="Disordered" evidence="1">
    <location>
        <begin position="81"/>
        <end position="106"/>
    </location>
</feature>
<feature type="compositionally biased region" description="Polar residues" evidence="1">
    <location>
        <begin position="238"/>
        <end position="254"/>
    </location>
</feature>
<reference evidence="2" key="1">
    <citation type="submission" date="2021-02" db="EMBL/GenBank/DDBJ databases">
        <authorList>
            <person name="Nowell W R."/>
        </authorList>
    </citation>
    <scope>NUCLEOTIDE SEQUENCE</scope>
</reference>
<dbReference type="Pfam" id="PF14598">
    <property type="entry name" value="PAS_11"/>
    <property type="match status" value="1"/>
</dbReference>
<feature type="compositionally biased region" description="Polar residues" evidence="1">
    <location>
        <begin position="141"/>
        <end position="157"/>
    </location>
</feature>
<evidence type="ECO:0000256" key="1">
    <source>
        <dbReference type="SAM" id="MobiDB-lite"/>
    </source>
</evidence>
<dbReference type="EMBL" id="CAJOBH010222641">
    <property type="protein sequence ID" value="CAF5035695.1"/>
    <property type="molecule type" value="Genomic_DNA"/>
</dbReference>
<evidence type="ECO:0000313" key="3">
    <source>
        <dbReference type="Proteomes" id="UP000681967"/>
    </source>
</evidence>
<evidence type="ECO:0000313" key="2">
    <source>
        <dbReference type="EMBL" id="CAF5035695.1"/>
    </source>
</evidence>
<feature type="non-terminal residue" evidence="2">
    <location>
        <position position="1"/>
    </location>
</feature>
<sequence length="418" mass="44957">MFSVIEKGESKSAVYRFCLHDDVYAFVNTQSKLFSNATISKLEFIMSTHTIVRLIDSAYDLNGNASTRLMKAIITSNRDLQKVKQQTSTNKSHSLSPSTTSTPPIGTQFALTMLGMHKNASDSLQQHVSSTLGTLLQVQNSLSAPTSTPNDKTQQQLSISSSSPPVSLRTNAQKSSTFDNVSSSNKVEFGSKRTSVSPSLNSVPSNHDRASSPANSFDLLFTSVSPSNDLNSFLPACSPTNKKPSSPLQSMDPSSLHFSNNDIYTTVSSPLTASANLSRSSRRLRQLLTTKSPSSTTAPSPHYRNDNKSHSNTFDDLIQVAESPTTTHVSPAPNDLPSQTKRSRSHSQTNGTLNNSNNAADMLLKQILGRQPSATTLPSTPNLSDIATLENNSTWPSPSSAPTIKTETNSNDDGTSPS</sequence>
<dbReference type="AlphaFoldDB" id="A0A8S3E5T9"/>
<organism evidence="2 3">
    <name type="scientific">Rotaria magnacalcarata</name>
    <dbReference type="NCBI Taxonomy" id="392030"/>
    <lineage>
        <taxon>Eukaryota</taxon>
        <taxon>Metazoa</taxon>
        <taxon>Spiralia</taxon>
        <taxon>Gnathifera</taxon>
        <taxon>Rotifera</taxon>
        <taxon>Eurotatoria</taxon>
        <taxon>Bdelloidea</taxon>
        <taxon>Philodinida</taxon>
        <taxon>Philodinidae</taxon>
        <taxon>Rotaria</taxon>
    </lineage>
</organism>
<feature type="compositionally biased region" description="Polar residues" evidence="1">
    <location>
        <begin position="336"/>
        <end position="358"/>
    </location>
</feature>
<feature type="compositionally biased region" description="Low complexity" evidence="1">
    <location>
        <begin position="289"/>
        <end position="301"/>
    </location>
</feature>
<feature type="region of interest" description="Disordered" evidence="1">
    <location>
        <begin position="372"/>
        <end position="418"/>
    </location>
</feature>
<feature type="region of interest" description="Disordered" evidence="1">
    <location>
        <begin position="324"/>
        <end position="358"/>
    </location>
</feature>
<feature type="compositionally biased region" description="Polar residues" evidence="1">
    <location>
        <begin position="168"/>
        <end position="186"/>
    </location>
</feature>
<feature type="compositionally biased region" description="Polar residues" evidence="1">
    <location>
        <begin position="81"/>
        <end position="95"/>
    </location>
</feature>
<feature type="region of interest" description="Disordered" evidence="1">
    <location>
        <begin position="235"/>
        <end position="254"/>
    </location>
</feature>